<dbReference type="Proteomes" id="UP000649955">
    <property type="component" value="Unassembled WGS sequence"/>
</dbReference>
<dbReference type="InterPro" id="IPR029038">
    <property type="entry name" value="MetRS_Zn"/>
</dbReference>
<evidence type="ECO:0000256" key="8">
    <source>
        <dbReference type="ARBA" id="ARBA00047364"/>
    </source>
</evidence>
<evidence type="ECO:0000256" key="6">
    <source>
        <dbReference type="ARBA" id="ARBA00022917"/>
    </source>
</evidence>
<name>A0ABQ3K167_9PSEU</name>
<dbReference type="Gene3D" id="2.20.28.20">
    <property type="entry name" value="Methionyl-tRNA synthetase, Zn-domain"/>
    <property type="match status" value="1"/>
</dbReference>
<dbReference type="InterPro" id="IPR014758">
    <property type="entry name" value="Met-tRNA_synth"/>
</dbReference>
<evidence type="ECO:0000256" key="5">
    <source>
        <dbReference type="ARBA" id="ARBA00022840"/>
    </source>
</evidence>
<feature type="binding site" evidence="9">
    <location>
        <position position="140"/>
    </location>
    <ligand>
        <name>Zn(2+)</name>
        <dbReference type="ChEBI" id="CHEBI:29105"/>
    </ligand>
</feature>
<dbReference type="PANTHER" id="PTHR45765:SF1">
    <property type="entry name" value="METHIONINE--TRNA LIGASE, CYTOPLASMIC"/>
    <property type="match status" value="1"/>
</dbReference>
<dbReference type="Pfam" id="PF19303">
    <property type="entry name" value="Anticodon_3"/>
    <property type="match status" value="1"/>
</dbReference>
<evidence type="ECO:0000256" key="4">
    <source>
        <dbReference type="ARBA" id="ARBA00022741"/>
    </source>
</evidence>
<comment type="caution">
    <text evidence="12">The sequence shown here is derived from an EMBL/GenBank/DDBJ whole genome shotgun (WGS) entry which is preliminary data.</text>
</comment>
<evidence type="ECO:0000259" key="10">
    <source>
        <dbReference type="Pfam" id="PF09334"/>
    </source>
</evidence>
<evidence type="ECO:0000256" key="3">
    <source>
        <dbReference type="ARBA" id="ARBA00022598"/>
    </source>
</evidence>
<dbReference type="InterPro" id="IPR033911">
    <property type="entry name" value="MetRS_core"/>
</dbReference>
<sequence length="594" mass="66249">MLTAVAWPYANGPRHIGHVSGFGVPSDVFSRYQRMAGNRVLMVSGTDEHGTPITVQADNENSTPQETADKYTRQIGNDLQGLGLSYDLFTRTSTGNHAEVTQQIFLALHRNGYVVPKTTRGAISPSTGRTLPDRYVEGTCPICGFDGARGDQCDNCGNQLDAAELINPKSRINGETPKFVETEHYFLDLPAFTKTLGDWLSTKTDWRPNVLNFTKNLIDDMRPRPITRDLDWGVKIPLEGWRDQPLKRFYVWFDAVIGYFSASVEWARRSGNPDAWQEWWNNADARSYYFMGKDNITFHAQIWPALLFGHNGEGDKGGEPGKYGRLHLPDEIVSSEFLTMSGSKFSTSRGRVIYVEDFLRDFGPDTLRYFISVAGPETQDTDFTWDEFVRRTNFELANEWGNLVNRSISMAHKNVGAIPRPEAPTAADEELKALSRKAFDTAGAHLARSRFKLAAAEAMKVVTAANKYISDQEPWKLKDDPTRRDTVLHTALQVVSDANTLLTPFLPHSAQKVHEALGGTGVWAAQPELKEVDDLDIDGRVNPILTGDYAAEQAKWASTPIEVGKPLQKPSPLFTKLDPALGETGPEWAPIIKE</sequence>
<dbReference type="HAMAP" id="MF_00098">
    <property type="entry name" value="Met_tRNA_synth_type1"/>
    <property type="match status" value="1"/>
</dbReference>
<comment type="similarity">
    <text evidence="2 9">Belongs to the class-I aminoacyl-tRNA synthetase family. MetG type 1 subfamily.</text>
</comment>
<keyword evidence="5 9" id="KW-0067">ATP-binding</keyword>
<keyword evidence="6 9" id="KW-0648">Protein biosynthesis</keyword>
<keyword evidence="9" id="KW-0963">Cytoplasm</keyword>
<feature type="binding site" evidence="9">
    <location>
        <position position="153"/>
    </location>
    <ligand>
        <name>Zn(2+)</name>
        <dbReference type="ChEBI" id="CHEBI:29105"/>
    </ligand>
</feature>
<dbReference type="CDD" id="cd00814">
    <property type="entry name" value="MetRS_core"/>
    <property type="match status" value="1"/>
</dbReference>
<proteinExistence type="inferred from homology"/>
<evidence type="ECO:0000313" key="13">
    <source>
        <dbReference type="Proteomes" id="UP000649955"/>
    </source>
</evidence>
<dbReference type="PANTHER" id="PTHR45765">
    <property type="entry name" value="METHIONINE--TRNA LIGASE"/>
    <property type="match status" value="1"/>
</dbReference>
<dbReference type="Pfam" id="PF09334">
    <property type="entry name" value="tRNA-synt_1g"/>
    <property type="match status" value="1"/>
</dbReference>
<feature type="binding site" evidence="9">
    <location>
        <position position="156"/>
    </location>
    <ligand>
        <name>Zn(2+)</name>
        <dbReference type="ChEBI" id="CHEBI:29105"/>
    </ligand>
</feature>
<evidence type="ECO:0000256" key="7">
    <source>
        <dbReference type="ARBA" id="ARBA00023146"/>
    </source>
</evidence>
<evidence type="ECO:0000259" key="11">
    <source>
        <dbReference type="Pfam" id="PF19303"/>
    </source>
</evidence>
<keyword evidence="4 9" id="KW-0547">Nucleotide-binding</keyword>
<feature type="short sequence motif" description="'HIGH' region" evidence="9">
    <location>
        <begin position="8"/>
        <end position="18"/>
    </location>
</feature>
<keyword evidence="13" id="KW-1185">Reference proteome</keyword>
<dbReference type="PRINTS" id="PR01041">
    <property type="entry name" value="TRNASYNTHMET"/>
</dbReference>
<dbReference type="InterPro" id="IPR015413">
    <property type="entry name" value="Methionyl/Leucyl_tRNA_Synth"/>
</dbReference>
<evidence type="ECO:0000256" key="1">
    <source>
        <dbReference type="ARBA" id="ARBA00003314"/>
    </source>
</evidence>
<dbReference type="Gene3D" id="1.10.730.10">
    <property type="entry name" value="Isoleucyl-tRNA Synthetase, Domain 1"/>
    <property type="match status" value="1"/>
</dbReference>
<dbReference type="NCBIfam" id="TIGR00398">
    <property type="entry name" value="metG"/>
    <property type="match status" value="1"/>
</dbReference>
<accession>A0ABQ3K167</accession>
<keyword evidence="9" id="KW-0479">Metal-binding</keyword>
<comment type="subcellular location">
    <subcellularLocation>
        <location evidence="9">Cytoplasm</location>
    </subcellularLocation>
</comment>
<feature type="domain" description="Methionyl/Leucyl tRNA synthetase" evidence="10">
    <location>
        <begin position="2"/>
        <end position="407"/>
    </location>
</feature>
<comment type="cofactor">
    <cofactor evidence="9">
        <name>Zn(2+)</name>
        <dbReference type="ChEBI" id="CHEBI:29105"/>
    </cofactor>
    <text evidence="9">Binds 1 zinc ion per subunit.</text>
</comment>
<dbReference type="InterPro" id="IPR009080">
    <property type="entry name" value="tRNAsynth_Ia_anticodon-bd"/>
</dbReference>
<dbReference type="InterPro" id="IPR041872">
    <property type="entry name" value="Anticodon_Met"/>
</dbReference>
<protein>
    <recommendedName>
        <fullName evidence="9">Methionine--tRNA ligase</fullName>
        <ecNumber evidence="9">6.1.1.10</ecNumber>
    </recommendedName>
    <alternativeName>
        <fullName evidence="9">Methionyl-tRNA synthetase</fullName>
        <shortName evidence="9">MetRS</shortName>
    </alternativeName>
</protein>
<dbReference type="InterPro" id="IPR023458">
    <property type="entry name" value="Met-tRNA_ligase_1"/>
</dbReference>
<dbReference type="Gene3D" id="3.40.50.620">
    <property type="entry name" value="HUPs"/>
    <property type="match status" value="1"/>
</dbReference>
<comment type="subunit">
    <text evidence="9">Monomer.</text>
</comment>
<comment type="catalytic activity">
    <reaction evidence="8 9">
        <text>tRNA(Met) + L-methionine + ATP = L-methionyl-tRNA(Met) + AMP + diphosphate</text>
        <dbReference type="Rhea" id="RHEA:13481"/>
        <dbReference type="Rhea" id="RHEA-COMP:9667"/>
        <dbReference type="Rhea" id="RHEA-COMP:9698"/>
        <dbReference type="ChEBI" id="CHEBI:30616"/>
        <dbReference type="ChEBI" id="CHEBI:33019"/>
        <dbReference type="ChEBI" id="CHEBI:57844"/>
        <dbReference type="ChEBI" id="CHEBI:78442"/>
        <dbReference type="ChEBI" id="CHEBI:78530"/>
        <dbReference type="ChEBI" id="CHEBI:456215"/>
        <dbReference type="EC" id="6.1.1.10"/>
    </reaction>
</comment>
<dbReference type="SUPFAM" id="SSF47323">
    <property type="entry name" value="Anticodon-binding domain of a subclass of class I aminoacyl-tRNA synthetases"/>
    <property type="match status" value="1"/>
</dbReference>
<comment type="function">
    <text evidence="1 9">Is required not only for elongation of protein synthesis but also for the initiation of all mRNA translation through initiator tRNA(fMet) aminoacylation.</text>
</comment>
<organism evidence="12 13">
    <name type="scientific">Amycolatopsis bullii</name>
    <dbReference type="NCBI Taxonomy" id="941987"/>
    <lineage>
        <taxon>Bacteria</taxon>
        <taxon>Bacillati</taxon>
        <taxon>Actinomycetota</taxon>
        <taxon>Actinomycetes</taxon>
        <taxon>Pseudonocardiales</taxon>
        <taxon>Pseudonocardiaceae</taxon>
        <taxon>Amycolatopsis</taxon>
    </lineage>
</organism>
<evidence type="ECO:0000256" key="9">
    <source>
        <dbReference type="HAMAP-Rule" id="MF_00098"/>
    </source>
</evidence>
<dbReference type="EC" id="6.1.1.10" evidence="9"/>
<keyword evidence="9" id="KW-0862">Zinc</keyword>
<feature type="binding site" evidence="9">
    <location>
        <position position="347"/>
    </location>
    <ligand>
        <name>ATP</name>
        <dbReference type="ChEBI" id="CHEBI:30616"/>
    </ligand>
</feature>
<evidence type="ECO:0000313" key="12">
    <source>
        <dbReference type="EMBL" id="GHF99420.1"/>
    </source>
</evidence>
<feature type="binding site" evidence="9">
    <location>
        <position position="143"/>
    </location>
    <ligand>
        <name>Zn(2+)</name>
        <dbReference type="ChEBI" id="CHEBI:29105"/>
    </ligand>
</feature>
<keyword evidence="7 9" id="KW-0030">Aminoacyl-tRNA synthetase</keyword>
<feature type="short sequence motif" description="'KMSKS' region" evidence="9">
    <location>
        <begin position="344"/>
        <end position="348"/>
    </location>
</feature>
<keyword evidence="3 9" id="KW-0436">Ligase</keyword>
<dbReference type="GO" id="GO:0016874">
    <property type="term" value="F:ligase activity"/>
    <property type="evidence" value="ECO:0007669"/>
    <property type="project" value="UniProtKB-KW"/>
</dbReference>
<evidence type="ECO:0000256" key="2">
    <source>
        <dbReference type="ARBA" id="ARBA00008258"/>
    </source>
</evidence>
<gene>
    <name evidence="9 12" type="primary">metG</name>
    <name evidence="12" type="ORF">GCM10017567_12950</name>
</gene>
<feature type="domain" description="Methionyl-tRNA synthetase anticodon-binding" evidence="11">
    <location>
        <begin position="419"/>
        <end position="520"/>
    </location>
</feature>
<dbReference type="SUPFAM" id="SSF57770">
    <property type="entry name" value="Methionyl-tRNA synthetase (MetRS), Zn-domain"/>
    <property type="match status" value="1"/>
</dbReference>
<dbReference type="SUPFAM" id="SSF52374">
    <property type="entry name" value="Nucleotidylyl transferase"/>
    <property type="match status" value="1"/>
</dbReference>
<dbReference type="CDD" id="cd07957">
    <property type="entry name" value="Anticodon_Ia_Met"/>
    <property type="match status" value="1"/>
</dbReference>
<reference evidence="13" key="1">
    <citation type="journal article" date="2019" name="Int. J. Syst. Evol. Microbiol.">
        <title>The Global Catalogue of Microorganisms (GCM) 10K type strain sequencing project: providing services to taxonomists for standard genome sequencing and annotation.</title>
        <authorList>
            <consortium name="The Broad Institute Genomics Platform"/>
            <consortium name="The Broad Institute Genome Sequencing Center for Infectious Disease"/>
            <person name="Wu L."/>
            <person name="Ma J."/>
        </authorList>
    </citation>
    <scope>NUCLEOTIDE SEQUENCE [LARGE SCALE GENOMIC DNA]</scope>
    <source>
        <strain evidence="13">CGMCC 4.7680</strain>
    </source>
</reference>
<dbReference type="EMBL" id="BNAW01000003">
    <property type="protein sequence ID" value="GHF99420.1"/>
    <property type="molecule type" value="Genomic_DNA"/>
</dbReference>
<dbReference type="InterPro" id="IPR014729">
    <property type="entry name" value="Rossmann-like_a/b/a_fold"/>
</dbReference>